<sequence>FTDLTGIEGLNNRTVYCNDTTNNINSSQVFFRIDTTPPFFINLANQTLDNQTALNYDIDATDDGVGVDGFTVNDTGNFTINFATGVLTNATQLEVREYLVNITVNDTLGNLNSSSLLINVTATTLDAERDIFQVINIITKAILFRINNLGELNLVGNATFEKDVIIGGSLFGGNGTWNIINDGNINTTGNISLGFGDLISEQNPDGVDAIRIKATVSDVDVVLGDATGYFNIWDVTDTNNVFNVDNAGNTVISGYLDMNSNQINELTDPTLDQDAATKKYVDDQFPVTHASTTGRTTDDHHAETHTIVSHDTTATGAELDTLTDNSIVDTLHRHSELSASDGTPDPALSVDAAGNVLIGTGSPTVPLDIIRSSPQIRIGSSLTNSVSKQGKIVLPHFTIAEEDVMGIFIISDTDSNDVVLGGGSSSQNSATVIRFMTGVNQTTISGTERMRIDNIGVGMGTIIPQRDLHIESSVPTIRLSDSNAATDQEVATLIEFYRGNKANRVGYLGMASAGNDDLRLATDYPAGLITLRTGNSVTALTIDNSQRVGIRETSPDYPLHVTSSEEIQAQFESTDTISDILIKDSSSYIRLRNNEGEFQLLTDGDTKTPIATLNGRVGIGTTSPATSALLELLSTIGALLLPRMTTTQRNALTALEGMIIYNTTTSNFEGYNWTGWATLS</sequence>
<name>A0A0F9WRB2_9ZZZZ</name>
<reference evidence="1" key="1">
    <citation type="journal article" date="2015" name="Nature">
        <title>Complex archaea that bridge the gap between prokaryotes and eukaryotes.</title>
        <authorList>
            <person name="Spang A."/>
            <person name="Saw J.H."/>
            <person name="Jorgensen S.L."/>
            <person name="Zaremba-Niedzwiedzka K."/>
            <person name="Martijn J."/>
            <person name="Lind A.E."/>
            <person name="van Eijk R."/>
            <person name="Schleper C."/>
            <person name="Guy L."/>
            <person name="Ettema T.J."/>
        </authorList>
    </citation>
    <scope>NUCLEOTIDE SEQUENCE</scope>
</reference>
<protein>
    <submittedName>
        <fullName evidence="1">Uncharacterized protein</fullName>
    </submittedName>
</protein>
<dbReference type="AlphaFoldDB" id="A0A0F9WRB2"/>
<feature type="non-terminal residue" evidence="1">
    <location>
        <position position="1"/>
    </location>
</feature>
<organism evidence="1">
    <name type="scientific">marine sediment metagenome</name>
    <dbReference type="NCBI Taxonomy" id="412755"/>
    <lineage>
        <taxon>unclassified sequences</taxon>
        <taxon>metagenomes</taxon>
        <taxon>ecological metagenomes</taxon>
    </lineage>
</organism>
<gene>
    <name evidence="1" type="ORF">LCGC14_0246520</name>
</gene>
<accession>A0A0F9WRB2</accession>
<dbReference type="EMBL" id="LAZR01000126">
    <property type="protein sequence ID" value="KKN88761.1"/>
    <property type="molecule type" value="Genomic_DNA"/>
</dbReference>
<evidence type="ECO:0000313" key="1">
    <source>
        <dbReference type="EMBL" id="KKN88761.1"/>
    </source>
</evidence>
<proteinExistence type="predicted"/>
<comment type="caution">
    <text evidence="1">The sequence shown here is derived from an EMBL/GenBank/DDBJ whole genome shotgun (WGS) entry which is preliminary data.</text>
</comment>